<sequence length="423" mass="46797">MPSPILAPRGTYDLLPPTSTLRAALEARMRVLAQGYGYGEIRTPIFEATELFERGVGEGTDIVEKEMYTFVDKGERRMTLRPEFTAPVVRAALEHKLFAVGPQRFFYIGPIFRYERPQKGRYRQPHQFGVECYGYAEPEADVEVISLAWQLVRSHGISDARLQLNSIGDAACRERYRDALLAFLHPLAPTLSEDSQRRLERNPLRVLDSKDPRDGEAVQNAPRILEHLCEPCAQHFATVRALLDALSIPYDVNPRIVRGLDYYTRTVFEIVSNSLGAQSTVCGGGRYDNLVSSLGGPEVPAVGFALGIERFEMILSAGGAEPDSPRRGVQAIALGAQSRASLLLLAQQLRARGTTVFMDFADRKVAAQFKLAERNGARAGVILGSDELAKGELVVRDLVERSEVRLALDDIEELAAVLQRMGA</sequence>
<dbReference type="AlphaFoldDB" id="E6PGG9"/>
<comment type="caution">
    <text evidence="7">The sequence shown here is derived from an EMBL/GenBank/DDBJ whole genome shotgun (WGS) entry which is preliminary data.</text>
</comment>
<reference evidence="7" key="1">
    <citation type="submission" date="2009-10" db="EMBL/GenBank/DDBJ databases">
        <title>Diversity of trophic interactions inside an arsenic-rich microbial ecosystem.</title>
        <authorList>
            <person name="Bertin P.N."/>
            <person name="Heinrich-Salmeron A."/>
            <person name="Pelletier E."/>
            <person name="Goulhen-Chollet F."/>
            <person name="Arsene-Ploetze F."/>
            <person name="Gallien S."/>
            <person name="Calteau A."/>
            <person name="Vallenet D."/>
            <person name="Casiot C."/>
            <person name="Chane-Woon-Ming B."/>
            <person name="Giloteaux L."/>
            <person name="Barakat M."/>
            <person name="Bonnefoy V."/>
            <person name="Bruneel O."/>
            <person name="Chandler M."/>
            <person name="Cleiss J."/>
            <person name="Duran R."/>
            <person name="Elbaz-Poulichet F."/>
            <person name="Fonknechten N."/>
            <person name="Lauga B."/>
            <person name="Mornico D."/>
            <person name="Ortet P."/>
            <person name="Schaeffer C."/>
            <person name="Siguier P."/>
            <person name="Alexander Thil Smith A."/>
            <person name="Van Dorsselaer A."/>
            <person name="Weissenbach J."/>
            <person name="Medigue C."/>
            <person name="Le Paslier D."/>
        </authorList>
    </citation>
    <scope>NUCLEOTIDE SEQUENCE</scope>
</reference>
<dbReference type="SUPFAM" id="SSF52954">
    <property type="entry name" value="Class II aaRS ABD-related"/>
    <property type="match status" value="1"/>
</dbReference>
<keyword evidence="7" id="KW-0030">Aminoacyl-tRNA synthetase</keyword>
<dbReference type="InterPro" id="IPR045864">
    <property type="entry name" value="aa-tRNA-synth_II/BPL/LPL"/>
</dbReference>
<dbReference type="InterPro" id="IPR015807">
    <property type="entry name" value="His-tRNA-ligase"/>
</dbReference>
<accession>E6PGG9</accession>
<organism evidence="7">
    <name type="scientific">mine drainage metagenome</name>
    <dbReference type="NCBI Taxonomy" id="410659"/>
    <lineage>
        <taxon>unclassified sequences</taxon>
        <taxon>metagenomes</taxon>
        <taxon>ecological metagenomes</taxon>
    </lineage>
</organism>
<evidence type="ECO:0000256" key="1">
    <source>
        <dbReference type="ARBA" id="ARBA00008226"/>
    </source>
</evidence>
<evidence type="ECO:0000256" key="2">
    <source>
        <dbReference type="ARBA" id="ARBA00012815"/>
    </source>
</evidence>
<dbReference type="Gene3D" id="3.40.50.800">
    <property type="entry name" value="Anticodon-binding domain"/>
    <property type="match status" value="1"/>
</dbReference>
<dbReference type="GO" id="GO:0005524">
    <property type="term" value="F:ATP binding"/>
    <property type="evidence" value="ECO:0007669"/>
    <property type="project" value="InterPro"/>
</dbReference>
<dbReference type="HAMAP" id="MF_00127">
    <property type="entry name" value="His_tRNA_synth"/>
    <property type="match status" value="1"/>
</dbReference>
<evidence type="ECO:0000256" key="4">
    <source>
        <dbReference type="ARBA" id="ARBA00030619"/>
    </source>
</evidence>
<dbReference type="PANTHER" id="PTHR43707">
    <property type="entry name" value="HISTIDYL-TRNA SYNTHETASE"/>
    <property type="match status" value="1"/>
</dbReference>
<dbReference type="InterPro" id="IPR004516">
    <property type="entry name" value="HisRS/HisZ"/>
</dbReference>
<dbReference type="NCBIfam" id="TIGR00442">
    <property type="entry name" value="hisS"/>
    <property type="match status" value="1"/>
</dbReference>
<evidence type="ECO:0000256" key="5">
    <source>
        <dbReference type="ARBA" id="ARBA00047639"/>
    </source>
</evidence>
<dbReference type="Pfam" id="PF03129">
    <property type="entry name" value="HGTP_anticodon"/>
    <property type="match status" value="1"/>
</dbReference>
<evidence type="ECO:0000259" key="6">
    <source>
        <dbReference type="PROSITE" id="PS50862"/>
    </source>
</evidence>
<gene>
    <name evidence="7" type="primary">hisS</name>
    <name evidence="7" type="ORF">CARN1_2627</name>
</gene>
<proteinExistence type="inferred from homology"/>
<protein>
    <recommendedName>
        <fullName evidence="2">histidine--tRNA ligase</fullName>
        <ecNumber evidence="2">6.1.1.21</ecNumber>
    </recommendedName>
    <alternativeName>
        <fullName evidence="4">Histidyl-tRNA synthetase</fullName>
    </alternativeName>
</protein>
<dbReference type="PROSITE" id="PS50862">
    <property type="entry name" value="AA_TRNA_LIGASE_II"/>
    <property type="match status" value="1"/>
</dbReference>
<evidence type="ECO:0000313" key="7">
    <source>
        <dbReference type="EMBL" id="CBH75557.1"/>
    </source>
</evidence>
<comment type="similarity">
    <text evidence="1">Belongs to the class-II aminoacyl-tRNA synthetase family.</text>
</comment>
<comment type="catalytic activity">
    <reaction evidence="5">
        <text>tRNA(His) + L-histidine + ATP = L-histidyl-tRNA(His) + AMP + diphosphate + H(+)</text>
        <dbReference type="Rhea" id="RHEA:17313"/>
        <dbReference type="Rhea" id="RHEA-COMP:9665"/>
        <dbReference type="Rhea" id="RHEA-COMP:9689"/>
        <dbReference type="ChEBI" id="CHEBI:15378"/>
        <dbReference type="ChEBI" id="CHEBI:30616"/>
        <dbReference type="ChEBI" id="CHEBI:33019"/>
        <dbReference type="ChEBI" id="CHEBI:57595"/>
        <dbReference type="ChEBI" id="CHEBI:78442"/>
        <dbReference type="ChEBI" id="CHEBI:78527"/>
        <dbReference type="ChEBI" id="CHEBI:456215"/>
        <dbReference type="EC" id="6.1.1.21"/>
    </reaction>
</comment>
<dbReference type="InterPro" id="IPR006195">
    <property type="entry name" value="aa-tRNA-synth_II"/>
</dbReference>
<keyword evidence="7" id="KW-0436">Ligase</keyword>
<dbReference type="EC" id="6.1.1.21" evidence="2"/>
<dbReference type="SUPFAM" id="SSF55681">
    <property type="entry name" value="Class II aaRS and biotin synthetases"/>
    <property type="match status" value="1"/>
</dbReference>
<feature type="domain" description="Aminoacyl-transfer RNA synthetases class-II family profile" evidence="6">
    <location>
        <begin position="1"/>
        <end position="325"/>
    </location>
</feature>
<dbReference type="Gene3D" id="3.30.930.10">
    <property type="entry name" value="Bira Bifunctional Protein, Domain 2"/>
    <property type="match status" value="1"/>
</dbReference>
<evidence type="ECO:0000256" key="3">
    <source>
        <dbReference type="ARBA" id="ARBA00022741"/>
    </source>
</evidence>
<dbReference type="InterPro" id="IPR004154">
    <property type="entry name" value="Anticodon-bd"/>
</dbReference>
<dbReference type="CDD" id="cd00773">
    <property type="entry name" value="HisRS-like_core"/>
    <property type="match status" value="1"/>
</dbReference>
<keyword evidence="3" id="KW-0547">Nucleotide-binding</keyword>
<dbReference type="GO" id="GO:0005737">
    <property type="term" value="C:cytoplasm"/>
    <property type="evidence" value="ECO:0007669"/>
    <property type="project" value="InterPro"/>
</dbReference>
<dbReference type="PIRSF" id="PIRSF001549">
    <property type="entry name" value="His-tRNA_synth"/>
    <property type="match status" value="1"/>
</dbReference>
<dbReference type="EMBL" id="CABL01000011">
    <property type="protein sequence ID" value="CBH75557.1"/>
    <property type="molecule type" value="Genomic_DNA"/>
</dbReference>
<dbReference type="InterPro" id="IPR041715">
    <property type="entry name" value="HisRS-like_core"/>
</dbReference>
<dbReference type="GO" id="GO:0004821">
    <property type="term" value="F:histidine-tRNA ligase activity"/>
    <property type="evidence" value="ECO:0007669"/>
    <property type="project" value="UniProtKB-EC"/>
</dbReference>
<dbReference type="InterPro" id="IPR036621">
    <property type="entry name" value="Anticodon-bd_dom_sf"/>
</dbReference>
<name>E6PGG9_9ZZZZ</name>
<dbReference type="Pfam" id="PF13393">
    <property type="entry name" value="tRNA-synt_His"/>
    <property type="match status" value="1"/>
</dbReference>
<dbReference type="PANTHER" id="PTHR43707:SF1">
    <property type="entry name" value="HISTIDINE--TRNA LIGASE, MITOCHONDRIAL-RELATED"/>
    <property type="match status" value="1"/>
</dbReference>
<dbReference type="GO" id="GO:0006427">
    <property type="term" value="P:histidyl-tRNA aminoacylation"/>
    <property type="evidence" value="ECO:0007669"/>
    <property type="project" value="InterPro"/>
</dbReference>